<gene>
    <name evidence="1" type="ORF">DSM3645_04540</name>
</gene>
<sequence>MSLLLSGICFAGQLPAEEPFRTDENGDEKLAWYQVEPHKFPPAGSAHYFTGELIEMDHVHRAGMLRVSRTDKQRRHNWDTPINFRMLPYGSLTYHGAPAALRDIPIGTHLHGWFYVKDKDEEIPKVYFNRQSIEKDFSQAYRLVDDFSYYDEQKRLFQVESVDLMTMKLTLRGVETETDKRDDATIEIDLTPATRVYLGKQFGALEDIQPGQKVLFNLTWATLYGVGRCTDLWLDDESRELARQQQLAQHRLHLKYRGIPGWIDEVDNQKRIVTVTLFGGVDPHLLEDFRPNTSVTGVVAEPTLQTYDQVNDRKSGPLLSIQEIELAPGSSGRQVRFQPQLLLEGYRPGRIIRLFPGGWPVITIPQDETLWPERG</sequence>
<evidence type="ECO:0000313" key="2">
    <source>
        <dbReference type="Proteomes" id="UP000004358"/>
    </source>
</evidence>
<accession>A4A1F4</accession>
<reference evidence="1 2" key="1">
    <citation type="submission" date="2006-02" db="EMBL/GenBank/DDBJ databases">
        <authorList>
            <person name="Amann R."/>
            <person name="Ferriera S."/>
            <person name="Johnson J."/>
            <person name="Kravitz S."/>
            <person name="Halpern A."/>
            <person name="Remington K."/>
            <person name="Beeson K."/>
            <person name="Tran B."/>
            <person name="Rogers Y.-H."/>
            <person name="Friedman R."/>
            <person name="Venter J.C."/>
        </authorList>
    </citation>
    <scope>NUCLEOTIDE SEQUENCE [LARGE SCALE GENOMIC DNA]</scope>
    <source>
        <strain evidence="1 2">DSM 3645</strain>
    </source>
</reference>
<proteinExistence type="predicted"/>
<dbReference type="STRING" id="314230.DSM3645_04540"/>
<evidence type="ECO:0000313" key="1">
    <source>
        <dbReference type="EMBL" id="EAQ77403.1"/>
    </source>
</evidence>
<dbReference type="EMBL" id="AANZ01000034">
    <property type="protein sequence ID" value="EAQ77403.1"/>
    <property type="molecule type" value="Genomic_DNA"/>
</dbReference>
<protein>
    <submittedName>
        <fullName evidence="1">Uncharacterized protein</fullName>
    </submittedName>
</protein>
<dbReference type="Proteomes" id="UP000004358">
    <property type="component" value="Unassembled WGS sequence"/>
</dbReference>
<dbReference type="AlphaFoldDB" id="A4A1F4"/>
<name>A4A1F4_9BACT</name>
<comment type="caution">
    <text evidence="1">The sequence shown here is derived from an EMBL/GenBank/DDBJ whole genome shotgun (WGS) entry which is preliminary data.</text>
</comment>
<organism evidence="1 2">
    <name type="scientific">Blastopirellula marina DSM 3645</name>
    <dbReference type="NCBI Taxonomy" id="314230"/>
    <lineage>
        <taxon>Bacteria</taxon>
        <taxon>Pseudomonadati</taxon>
        <taxon>Planctomycetota</taxon>
        <taxon>Planctomycetia</taxon>
        <taxon>Pirellulales</taxon>
        <taxon>Pirellulaceae</taxon>
        <taxon>Blastopirellula</taxon>
    </lineage>
</organism>
<dbReference type="HOGENOM" id="CLU_670258_0_0_0"/>
<dbReference type="eggNOG" id="ENOG502ZB61">
    <property type="taxonomic scope" value="Bacteria"/>
</dbReference>